<protein>
    <recommendedName>
        <fullName evidence="5 10">Beta-galactosidase</fullName>
        <ecNumber evidence="5 10">3.2.1.23</ecNumber>
    </recommendedName>
    <alternativeName>
        <fullName evidence="9 10">Lactase</fullName>
    </alternativeName>
</protein>
<dbReference type="Gene3D" id="3.20.20.80">
    <property type="entry name" value="Glycosidases"/>
    <property type="match status" value="1"/>
</dbReference>
<proteinExistence type="inferred from homology"/>
<evidence type="ECO:0000313" key="14">
    <source>
        <dbReference type="Proteomes" id="UP001209317"/>
    </source>
</evidence>
<dbReference type="InterPro" id="IPR017853">
    <property type="entry name" value="GH"/>
</dbReference>
<dbReference type="GO" id="GO:0004565">
    <property type="term" value="F:beta-galactosidase activity"/>
    <property type="evidence" value="ECO:0007669"/>
    <property type="project" value="UniProtKB-EC"/>
</dbReference>
<keyword evidence="14" id="KW-1185">Reference proteome</keyword>
<dbReference type="InterPro" id="IPR011013">
    <property type="entry name" value="Gal_mutarotase_sf_dom"/>
</dbReference>
<dbReference type="InterPro" id="IPR036156">
    <property type="entry name" value="Beta-gal/glucu_dom_sf"/>
</dbReference>
<dbReference type="InterPro" id="IPR004199">
    <property type="entry name" value="B-gal_small/dom_5"/>
</dbReference>
<evidence type="ECO:0000259" key="12">
    <source>
        <dbReference type="SMART" id="SM01038"/>
    </source>
</evidence>
<evidence type="ECO:0000256" key="5">
    <source>
        <dbReference type="ARBA" id="ARBA00012756"/>
    </source>
</evidence>
<evidence type="ECO:0000256" key="8">
    <source>
        <dbReference type="ARBA" id="ARBA00023295"/>
    </source>
</evidence>
<dbReference type="InterPro" id="IPR006102">
    <property type="entry name" value="Ig-like_GH2"/>
</dbReference>
<gene>
    <name evidence="13" type="ORF">OD355_10915</name>
</gene>
<comment type="similarity">
    <text evidence="3 10">Belongs to the glycosyl hydrolase 2 family.</text>
</comment>
<dbReference type="EMBL" id="JAOTPL010000017">
    <property type="protein sequence ID" value="MCU7695029.1"/>
    <property type="molecule type" value="Genomic_DNA"/>
</dbReference>
<dbReference type="InterPro" id="IPR023230">
    <property type="entry name" value="Glyco_hydro_2_CS"/>
</dbReference>
<sequence>MFRKFTLCLYAIVLLQCPAFAQDAALPAELLTPSIVEINRLPMRANIFGYENQHKAENFQPEKSNWYMPLNGNWRFHWVQDPRKRPADFYKTDFNDNQKGWTNFMVPANWEVNGYGYPIYINHHYDFVGRAKSGGTLNPPFDIPEDNNPVGSYRKTFTLPQDWENKQVFIHLGAVKSAFFIWVNGKKVGYSEDSKLAAEFDITKYVKPGQNLVALQVYRWSDGSYLEAQDMVRFSGIEREVFLYATPLLDIRDLKTTALLDKIYKNGVLDIHVQVNNYRVDTGRYVLHSKPDSFTVEMALKDATGKIIAQDKSGIKTVLGRYRNKFSFKTQQIPNVQQWSAEKPYLYTLLLTLKDRHGNILQVVPQRVGFRTIEIKGSDVLVNGKRVFFKGVNRHEVHPNNGHVLSKADMQKDVEMMKKLNVNAVRNSHYPPHPYFMDLCDIYGLYVIDEANIESHGRYYDLRYTFANDPEWKVPHMDRNQRMYERDKNHASVLIWSLGNEAGNGINMYDAYTWLKENDYRPVQYERAETDFNTDMIVPQYPHPDYLPAYSKQTKENRPFIMSEYAHIMGNSLGNFKEYWDHIESLPKLQGGYIWEWIDQGIDTVKNGRRIIAYGGDFPFEKPVDPVMMSDNNFNVKGVVTGHRELTPMAVEIKKVHQFVKTTYEGNNKIRINNSYFFRDISNYQLNWELLEDGKPVQNGKLTNLAIQPRSTSTATIPFNNNFKPGKEYFLNVYYTLKSAEPLLEKDYEIAAEQFLLKEAKPAGTHTASGSITADENQFNVQGNNFNISFDKQNGILKSYTYNNQEIFSNTLPSFWRAPVDNDHGAGLNKSMRMWRNAYEEGKVTSANISKAGNNYQVSFTKELLDGQATQRIVYTIYPDGVVNVKNNFTANAGNHKMLLRYGNNMQLNKTYSNIEFYGRGPWENYWDRKTASNVGIYKQSVDNQYFPYARPQESGNKTDVRWVKFTDNTGKGILFEYADTLLSFAALPYSLDDLDPETNKKQYHSGELNKRNETYLHIDMLQTGVAGIDSWGSPAIKKYQLPYKNHEYSYWIKPL</sequence>
<dbReference type="Pfam" id="PF02929">
    <property type="entry name" value="Bgal_small_N"/>
    <property type="match status" value="1"/>
</dbReference>
<dbReference type="InterPro" id="IPR006103">
    <property type="entry name" value="Glyco_hydro_2_cat"/>
</dbReference>
<accession>A0AAE3INS2</accession>
<dbReference type="InterPro" id="IPR032312">
    <property type="entry name" value="LacZ_4"/>
</dbReference>
<dbReference type="Pfam" id="PF16353">
    <property type="entry name" value="LacZ_4"/>
    <property type="match status" value="1"/>
</dbReference>
<name>A0AAE3INS2_9BACT</name>
<dbReference type="InterPro" id="IPR013783">
    <property type="entry name" value="Ig-like_fold"/>
</dbReference>
<dbReference type="GO" id="GO:0005990">
    <property type="term" value="P:lactose catabolic process"/>
    <property type="evidence" value="ECO:0007669"/>
    <property type="project" value="TreeGrafter"/>
</dbReference>
<evidence type="ECO:0000256" key="4">
    <source>
        <dbReference type="ARBA" id="ARBA00011245"/>
    </source>
</evidence>
<evidence type="ECO:0000256" key="9">
    <source>
        <dbReference type="ARBA" id="ARBA00032230"/>
    </source>
</evidence>
<dbReference type="AlphaFoldDB" id="A0AAE3INS2"/>
<feature type="signal peptide" evidence="11">
    <location>
        <begin position="1"/>
        <end position="21"/>
    </location>
</feature>
<evidence type="ECO:0000256" key="1">
    <source>
        <dbReference type="ARBA" id="ARBA00001412"/>
    </source>
</evidence>
<dbReference type="EC" id="3.2.1.23" evidence="5 10"/>
<dbReference type="PROSITE" id="PS00719">
    <property type="entry name" value="GLYCOSYL_HYDROL_F2_1"/>
    <property type="match status" value="1"/>
</dbReference>
<dbReference type="Pfam" id="PF02836">
    <property type="entry name" value="Glyco_hydro_2_C"/>
    <property type="match status" value="1"/>
</dbReference>
<dbReference type="Gene3D" id="2.60.120.260">
    <property type="entry name" value="Galactose-binding domain-like"/>
    <property type="match status" value="1"/>
</dbReference>
<dbReference type="InterPro" id="IPR050347">
    <property type="entry name" value="Bact_Beta-galactosidase"/>
</dbReference>
<comment type="catalytic activity">
    <reaction evidence="1 10">
        <text>Hydrolysis of terminal non-reducing beta-D-galactose residues in beta-D-galactosides.</text>
        <dbReference type="EC" id="3.2.1.23"/>
    </reaction>
</comment>
<comment type="cofactor">
    <cofactor evidence="2">
        <name>Ca(2+)</name>
        <dbReference type="ChEBI" id="CHEBI:29108"/>
    </cofactor>
</comment>
<dbReference type="SUPFAM" id="SSF51445">
    <property type="entry name" value="(Trans)glycosidases"/>
    <property type="match status" value="1"/>
</dbReference>
<dbReference type="Pfam" id="PF00703">
    <property type="entry name" value="Glyco_hydro_2"/>
    <property type="match status" value="1"/>
</dbReference>
<dbReference type="InterPro" id="IPR008979">
    <property type="entry name" value="Galactose-bd-like_sf"/>
</dbReference>
<dbReference type="GO" id="GO:0009341">
    <property type="term" value="C:beta-galactosidase complex"/>
    <property type="evidence" value="ECO:0007669"/>
    <property type="project" value="InterPro"/>
</dbReference>
<dbReference type="SUPFAM" id="SSF74650">
    <property type="entry name" value="Galactose mutarotase-like"/>
    <property type="match status" value="1"/>
</dbReference>
<evidence type="ECO:0000256" key="2">
    <source>
        <dbReference type="ARBA" id="ARBA00001913"/>
    </source>
</evidence>
<dbReference type="InterPro" id="IPR006101">
    <property type="entry name" value="Glyco_hydro_2"/>
</dbReference>
<comment type="subunit">
    <text evidence="4">Monomer.</text>
</comment>
<dbReference type="InterPro" id="IPR006104">
    <property type="entry name" value="Glyco_hydro_2_N"/>
</dbReference>
<evidence type="ECO:0000313" key="13">
    <source>
        <dbReference type="EMBL" id="MCU7695029.1"/>
    </source>
</evidence>
<organism evidence="13 14">
    <name type="scientific">Haoranjiania flava</name>
    <dbReference type="NCBI Taxonomy" id="1856322"/>
    <lineage>
        <taxon>Bacteria</taxon>
        <taxon>Pseudomonadati</taxon>
        <taxon>Bacteroidota</taxon>
        <taxon>Chitinophagia</taxon>
        <taxon>Chitinophagales</taxon>
        <taxon>Chitinophagaceae</taxon>
        <taxon>Haoranjiania</taxon>
    </lineage>
</organism>
<dbReference type="RefSeq" id="WP_263038515.1">
    <property type="nucleotide sequence ID" value="NZ_JAOTPL010000017.1"/>
</dbReference>
<dbReference type="Gene3D" id="2.70.98.10">
    <property type="match status" value="1"/>
</dbReference>
<dbReference type="SUPFAM" id="SSF49303">
    <property type="entry name" value="beta-Galactosidase/glucuronidase domain"/>
    <property type="match status" value="2"/>
</dbReference>
<dbReference type="InterPro" id="IPR023232">
    <property type="entry name" value="Glyco_hydro_2_AS"/>
</dbReference>
<dbReference type="PROSITE" id="PS00608">
    <property type="entry name" value="GLYCOSYL_HYDROL_F2_2"/>
    <property type="match status" value="1"/>
</dbReference>
<evidence type="ECO:0000256" key="7">
    <source>
        <dbReference type="ARBA" id="ARBA00022837"/>
    </source>
</evidence>
<feature type="chain" id="PRO_5042222832" description="Beta-galactosidase" evidence="11">
    <location>
        <begin position="22"/>
        <end position="1056"/>
    </location>
</feature>
<dbReference type="SUPFAM" id="SSF49785">
    <property type="entry name" value="Galactose-binding domain-like"/>
    <property type="match status" value="1"/>
</dbReference>
<evidence type="ECO:0000256" key="10">
    <source>
        <dbReference type="RuleBase" id="RU361154"/>
    </source>
</evidence>
<comment type="caution">
    <text evidence="13">The sequence shown here is derived from an EMBL/GenBank/DDBJ whole genome shotgun (WGS) entry which is preliminary data.</text>
</comment>
<evidence type="ECO:0000256" key="6">
    <source>
        <dbReference type="ARBA" id="ARBA00022801"/>
    </source>
</evidence>
<dbReference type="PRINTS" id="PR00132">
    <property type="entry name" value="GLHYDRLASE2"/>
</dbReference>
<reference evidence="13" key="1">
    <citation type="submission" date="2022-10" db="EMBL/GenBank/DDBJ databases">
        <authorList>
            <person name="Kim H.S."/>
            <person name="Kim J.-S."/>
            <person name="Suh M.K."/>
            <person name="Eom M.K."/>
            <person name="Lee J.-S."/>
        </authorList>
    </citation>
    <scope>NUCLEOTIDE SEQUENCE</scope>
    <source>
        <strain evidence="13">LIP-5</strain>
    </source>
</reference>
<keyword evidence="7" id="KW-0106">Calcium</keyword>
<dbReference type="Proteomes" id="UP001209317">
    <property type="component" value="Unassembled WGS sequence"/>
</dbReference>
<dbReference type="Gene3D" id="2.60.40.10">
    <property type="entry name" value="Immunoglobulins"/>
    <property type="match status" value="2"/>
</dbReference>
<dbReference type="InterPro" id="IPR014718">
    <property type="entry name" value="GH-type_carb-bd"/>
</dbReference>
<dbReference type="GO" id="GO:0030246">
    <property type="term" value="F:carbohydrate binding"/>
    <property type="evidence" value="ECO:0007669"/>
    <property type="project" value="InterPro"/>
</dbReference>
<feature type="domain" description="Beta galactosidase small chain/" evidence="12">
    <location>
        <begin position="780"/>
        <end position="1054"/>
    </location>
</feature>
<keyword evidence="6 10" id="KW-0378">Hydrolase</keyword>
<dbReference type="PANTHER" id="PTHR46323">
    <property type="entry name" value="BETA-GALACTOSIDASE"/>
    <property type="match status" value="1"/>
</dbReference>
<dbReference type="Pfam" id="PF02837">
    <property type="entry name" value="Glyco_hydro_2_N"/>
    <property type="match status" value="1"/>
</dbReference>
<keyword evidence="8 10" id="KW-0326">Glycosidase</keyword>
<keyword evidence="11" id="KW-0732">Signal</keyword>
<dbReference type="SMART" id="SM01038">
    <property type="entry name" value="Bgal_small_N"/>
    <property type="match status" value="1"/>
</dbReference>
<evidence type="ECO:0000256" key="11">
    <source>
        <dbReference type="SAM" id="SignalP"/>
    </source>
</evidence>
<dbReference type="PANTHER" id="PTHR46323:SF2">
    <property type="entry name" value="BETA-GALACTOSIDASE"/>
    <property type="match status" value="1"/>
</dbReference>
<evidence type="ECO:0000256" key="3">
    <source>
        <dbReference type="ARBA" id="ARBA00007401"/>
    </source>
</evidence>